<protein>
    <submittedName>
        <fullName evidence="1">Uncharacterized protein</fullName>
    </submittedName>
</protein>
<reference evidence="1" key="1">
    <citation type="journal article" date="2022" name="Int. J. Mol. Sci.">
        <title>Draft Genome of Tanacetum Coccineum: Genomic Comparison of Closely Related Tanacetum-Family Plants.</title>
        <authorList>
            <person name="Yamashiro T."/>
            <person name="Shiraishi A."/>
            <person name="Nakayama K."/>
            <person name="Satake H."/>
        </authorList>
    </citation>
    <scope>NUCLEOTIDE SEQUENCE</scope>
</reference>
<keyword evidence="2" id="KW-1185">Reference proteome</keyword>
<evidence type="ECO:0000313" key="2">
    <source>
        <dbReference type="Proteomes" id="UP001151760"/>
    </source>
</evidence>
<organism evidence="1 2">
    <name type="scientific">Tanacetum coccineum</name>
    <dbReference type="NCBI Taxonomy" id="301880"/>
    <lineage>
        <taxon>Eukaryota</taxon>
        <taxon>Viridiplantae</taxon>
        <taxon>Streptophyta</taxon>
        <taxon>Embryophyta</taxon>
        <taxon>Tracheophyta</taxon>
        <taxon>Spermatophyta</taxon>
        <taxon>Magnoliopsida</taxon>
        <taxon>eudicotyledons</taxon>
        <taxon>Gunneridae</taxon>
        <taxon>Pentapetalae</taxon>
        <taxon>asterids</taxon>
        <taxon>campanulids</taxon>
        <taxon>Asterales</taxon>
        <taxon>Asteraceae</taxon>
        <taxon>Asteroideae</taxon>
        <taxon>Anthemideae</taxon>
        <taxon>Anthemidinae</taxon>
        <taxon>Tanacetum</taxon>
    </lineage>
</organism>
<reference evidence="1" key="2">
    <citation type="submission" date="2022-01" db="EMBL/GenBank/DDBJ databases">
        <authorList>
            <person name="Yamashiro T."/>
            <person name="Shiraishi A."/>
            <person name="Satake H."/>
            <person name="Nakayama K."/>
        </authorList>
    </citation>
    <scope>NUCLEOTIDE SEQUENCE</scope>
</reference>
<gene>
    <name evidence="1" type="ORF">Tco_0925868</name>
</gene>
<sequence>ILLGDLTTIWETPATSNDDFWKNQEDWEIVKWRLNESSGVHTLELEDGTMIHMLAERRYPLSRELMIRMLEHGMEVEDESEIAITLIHLFILWTTEDGDNS</sequence>
<accession>A0ABQ5D953</accession>
<dbReference type="Proteomes" id="UP001151760">
    <property type="component" value="Unassembled WGS sequence"/>
</dbReference>
<evidence type="ECO:0000313" key="1">
    <source>
        <dbReference type="EMBL" id="GJT35449.1"/>
    </source>
</evidence>
<name>A0ABQ5D953_9ASTR</name>
<feature type="non-terminal residue" evidence="1">
    <location>
        <position position="1"/>
    </location>
</feature>
<comment type="caution">
    <text evidence="1">The sequence shown here is derived from an EMBL/GenBank/DDBJ whole genome shotgun (WGS) entry which is preliminary data.</text>
</comment>
<dbReference type="EMBL" id="BQNB010015051">
    <property type="protein sequence ID" value="GJT35449.1"/>
    <property type="molecule type" value="Genomic_DNA"/>
</dbReference>
<proteinExistence type="predicted"/>